<evidence type="ECO:0000313" key="9">
    <source>
        <dbReference type="Proteomes" id="UP001209570"/>
    </source>
</evidence>
<keyword evidence="5" id="KW-0560">Oxidoreductase</keyword>
<dbReference type="Pfam" id="PF01370">
    <property type="entry name" value="Epimerase"/>
    <property type="match status" value="1"/>
</dbReference>
<evidence type="ECO:0000259" key="7">
    <source>
        <dbReference type="Pfam" id="PF01370"/>
    </source>
</evidence>
<sequence length="323" mass="36249">MMAPPRDDGRVILVTGGTGLVGRALQDHVERCRRVNDEWHFVGSRDADLRDFGQTAALFARLRPTHVLHLAARVGGLYSNMAHKVDFLRDNLAINDAVLRASQQIGVRKLVSCLSTCIFPDKTSYPIDETMLHNGPPHPSNEGYAMAKRLIDTMNRCYAEQYGCQFTSVIPTNIYGPYDNFNLASSHVIPGLLHKCYLAKKHGSDFVVWGSGAPLRQFIFSRDLAKLLVWVLDEYESIEPIILSVDEQDEISIQDVATTIADVMQFDGRIVFDDSKADGQLKKTASNAKLRRLLPAFHFTPIRDGLAEAAKWFCAHYDTEVRR</sequence>
<dbReference type="Gene3D" id="3.90.25.10">
    <property type="entry name" value="UDP-galactose 4-epimerase, domain 1"/>
    <property type="match status" value="1"/>
</dbReference>
<keyword evidence="9" id="KW-1185">Reference proteome</keyword>
<dbReference type="InterPro" id="IPR028614">
    <property type="entry name" value="GDP_fucose/colitose_synth"/>
</dbReference>
<proteinExistence type="inferred from homology"/>
<dbReference type="EC" id="1.1.1.271" evidence="3"/>
<dbReference type="Gene3D" id="3.40.50.720">
    <property type="entry name" value="NAD(P)-binding Rossmann-like Domain"/>
    <property type="match status" value="1"/>
</dbReference>
<comment type="caution">
    <text evidence="8">The sequence shown here is derived from an EMBL/GenBank/DDBJ whole genome shotgun (WGS) entry which is preliminary data.</text>
</comment>
<dbReference type="GO" id="GO:0050577">
    <property type="term" value="F:GDP-L-fucose synthase activity"/>
    <property type="evidence" value="ECO:0007669"/>
    <property type="project" value="UniProtKB-EC"/>
</dbReference>
<accession>A0AAD5M2Z0</accession>
<feature type="domain" description="NAD-dependent epimerase/dehydratase" evidence="7">
    <location>
        <begin position="12"/>
        <end position="239"/>
    </location>
</feature>
<dbReference type="InterPro" id="IPR002347">
    <property type="entry name" value="SDR_fam"/>
</dbReference>
<dbReference type="PANTHER" id="PTHR43238:SF1">
    <property type="entry name" value="GDP-L-FUCOSE SYNTHASE"/>
    <property type="match status" value="1"/>
</dbReference>
<evidence type="ECO:0000256" key="2">
    <source>
        <dbReference type="ARBA" id="ARBA00005959"/>
    </source>
</evidence>
<evidence type="ECO:0000256" key="1">
    <source>
        <dbReference type="ARBA" id="ARBA00004883"/>
    </source>
</evidence>
<dbReference type="SUPFAM" id="SSF51735">
    <property type="entry name" value="NAD(P)-binding Rossmann-fold domains"/>
    <property type="match status" value="1"/>
</dbReference>
<dbReference type="GO" id="GO:0016853">
    <property type="term" value="F:isomerase activity"/>
    <property type="evidence" value="ECO:0007669"/>
    <property type="project" value="UniProtKB-KW"/>
</dbReference>
<comment type="pathway">
    <text evidence="1">Nucleotide-sugar biosynthesis; GDP-L-fucose biosynthesis via de novo pathway; GDP-L-fucose from GDP-alpha-D-mannose: step 2/2.</text>
</comment>
<name>A0AAD5M2Z0_PYTIN</name>
<dbReference type="EMBL" id="JAKCXM010000513">
    <property type="protein sequence ID" value="KAJ0393245.1"/>
    <property type="molecule type" value="Genomic_DNA"/>
</dbReference>
<evidence type="ECO:0000256" key="4">
    <source>
        <dbReference type="ARBA" id="ARBA00022857"/>
    </source>
</evidence>
<dbReference type="HAMAP" id="MF_00956">
    <property type="entry name" value="GDP_fucose_synth"/>
    <property type="match status" value="1"/>
</dbReference>
<evidence type="ECO:0000256" key="5">
    <source>
        <dbReference type="ARBA" id="ARBA00023002"/>
    </source>
</evidence>
<evidence type="ECO:0000256" key="3">
    <source>
        <dbReference type="ARBA" id="ARBA00012371"/>
    </source>
</evidence>
<evidence type="ECO:0000256" key="6">
    <source>
        <dbReference type="ARBA" id="ARBA00023235"/>
    </source>
</evidence>
<dbReference type="AlphaFoldDB" id="A0AAD5M2Z0"/>
<keyword evidence="6" id="KW-0413">Isomerase</keyword>
<gene>
    <name evidence="8" type="ORF">P43SY_007227</name>
</gene>
<comment type="similarity">
    <text evidence="2">Belongs to the NAD(P)-dependent epimerase/dehydratase family. Fucose synthase subfamily.</text>
</comment>
<dbReference type="PANTHER" id="PTHR43238">
    <property type="entry name" value="GDP-L-FUCOSE SYNTHASE"/>
    <property type="match status" value="1"/>
</dbReference>
<organism evidence="8 9">
    <name type="scientific">Pythium insidiosum</name>
    <name type="common">Pythiosis disease agent</name>
    <dbReference type="NCBI Taxonomy" id="114742"/>
    <lineage>
        <taxon>Eukaryota</taxon>
        <taxon>Sar</taxon>
        <taxon>Stramenopiles</taxon>
        <taxon>Oomycota</taxon>
        <taxon>Peronosporomycetes</taxon>
        <taxon>Pythiales</taxon>
        <taxon>Pythiaceae</taxon>
        <taxon>Pythium</taxon>
    </lineage>
</organism>
<reference evidence="8" key="1">
    <citation type="submission" date="2021-12" db="EMBL/GenBank/DDBJ databases">
        <title>Prjna785345.</title>
        <authorList>
            <person name="Rujirawat T."/>
            <person name="Krajaejun T."/>
        </authorList>
    </citation>
    <scope>NUCLEOTIDE SEQUENCE</scope>
    <source>
        <strain evidence="8">Pi057C3</strain>
    </source>
</reference>
<dbReference type="Proteomes" id="UP001209570">
    <property type="component" value="Unassembled WGS sequence"/>
</dbReference>
<dbReference type="InterPro" id="IPR001509">
    <property type="entry name" value="Epimerase_deHydtase"/>
</dbReference>
<dbReference type="InterPro" id="IPR036291">
    <property type="entry name" value="NAD(P)-bd_dom_sf"/>
</dbReference>
<protein>
    <recommendedName>
        <fullName evidence="3">GDP-L-fucose synthase</fullName>
        <ecNumber evidence="3">1.1.1.271</ecNumber>
    </recommendedName>
</protein>
<evidence type="ECO:0000313" key="8">
    <source>
        <dbReference type="EMBL" id="KAJ0393245.1"/>
    </source>
</evidence>
<dbReference type="CDD" id="cd05239">
    <property type="entry name" value="GDP_FS_SDR_e"/>
    <property type="match status" value="1"/>
</dbReference>
<keyword evidence="4" id="KW-0521">NADP</keyword>
<dbReference type="PRINTS" id="PR00081">
    <property type="entry name" value="GDHRDH"/>
</dbReference>